<dbReference type="EMBL" id="BGPR01000178">
    <property type="protein sequence ID" value="GBM02236.1"/>
    <property type="molecule type" value="Genomic_DNA"/>
</dbReference>
<comment type="caution">
    <text evidence="2">The sequence shown here is derived from an EMBL/GenBank/DDBJ whole genome shotgun (WGS) entry which is preliminary data.</text>
</comment>
<protein>
    <submittedName>
        <fullName evidence="2">Uncharacterized protein</fullName>
    </submittedName>
</protein>
<keyword evidence="3" id="KW-1185">Reference proteome</keyword>
<name>A0A4Y2CEE1_ARAVE</name>
<evidence type="ECO:0000256" key="1">
    <source>
        <dbReference type="SAM" id="MobiDB-lite"/>
    </source>
</evidence>
<dbReference type="AlphaFoldDB" id="A0A4Y2CEE1"/>
<proteinExistence type="predicted"/>
<dbReference type="Proteomes" id="UP000499080">
    <property type="component" value="Unassembled WGS sequence"/>
</dbReference>
<accession>A0A4Y2CEE1</accession>
<feature type="compositionally biased region" description="Polar residues" evidence="1">
    <location>
        <begin position="47"/>
        <end position="56"/>
    </location>
</feature>
<reference evidence="2 3" key="1">
    <citation type="journal article" date="2019" name="Sci. Rep.">
        <title>Orb-weaving spider Araneus ventricosus genome elucidates the spidroin gene catalogue.</title>
        <authorList>
            <person name="Kono N."/>
            <person name="Nakamura H."/>
            <person name="Ohtoshi R."/>
            <person name="Moran D.A.P."/>
            <person name="Shinohara A."/>
            <person name="Yoshida Y."/>
            <person name="Fujiwara M."/>
            <person name="Mori M."/>
            <person name="Tomita M."/>
            <person name="Arakawa K."/>
        </authorList>
    </citation>
    <scope>NUCLEOTIDE SEQUENCE [LARGE SCALE GENOMIC DNA]</scope>
</reference>
<sequence length="186" mass="21184">MNDLNCGYFLIYVVYKPHLQNNLRKDENPQWVDSSDSYSDSEDETSRPTANQSSRCIKSKVQDEKRDAHGNKANYTCIDLLSNSASEDETSRPSANQSSCCIKSKVQDEKKDAHGNKANYTRTNLPYVQAYLAQKDSFSVYGEIVAHRMRKAKKSSKAVARVEWEIDSILRKFETGVFDSSEDTFK</sequence>
<evidence type="ECO:0000313" key="2">
    <source>
        <dbReference type="EMBL" id="GBM02236.1"/>
    </source>
</evidence>
<organism evidence="2 3">
    <name type="scientific">Araneus ventricosus</name>
    <name type="common">Orbweaver spider</name>
    <name type="synonym">Epeira ventricosa</name>
    <dbReference type="NCBI Taxonomy" id="182803"/>
    <lineage>
        <taxon>Eukaryota</taxon>
        <taxon>Metazoa</taxon>
        <taxon>Ecdysozoa</taxon>
        <taxon>Arthropoda</taxon>
        <taxon>Chelicerata</taxon>
        <taxon>Arachnida</taxon>
        <taxon>Araneae</taxon>
        <taxon>Araneomorphae</taxon>
        <taxon>Entelegynae</taxon>
        <taxon>Araneoidea</taxon>
        <taxon>Araneidae</taxon>
        <taxon>Araneus</taxon>
    </lineage>
</organism>
<evidence type="ECO:0000313" key="3">
    <source>
        <dbReference type="Proteomes" id="UP000499080"/>
    </source>
</evidence>
<feature type="region of interest" description="Disordered" evidence="1">
    <location>
        <begin position="26"/>
        <end position="67"/>
    </location>
</feature>
<gene>
    <name evidence="2" type="ORF">AVEN_108793_1</name>
</gene>